<dbReference type="EMBL" id="JANPWE010000002">
    <property type="protein sequence ID" value="MCR6544781.1"/>
    <property type="molecule type" value="Genomic_DNA"/>
</dbReference>
<feature type="transmembrane region" description="Helical" evidence="6">
    <location>
        <begin position="80"/>
        <end position="101"/>
    </location>
</feature>
<dbReference type="InterPro" id="IPR052714">
    <property type="entry name" value="MFS_Exporter"/>
</dbReference>
<evidence type="ECO:0000313" key="8">
    <source>
        <dbReference type="EMBL" id="MCR6544781.1"/>
    </source>
</evidence>
<evidence type="ECO:0000256" key="5">
    <source>
        <dbReference type="ARBA" id="ARBA00023136"/>
    </source>
</evidence>
<accession>A0ABT1Y515</accession>
<feature type="transmembrane region" description="Helical" evidence="6">
    <location>
        <begin position="141"/>
        <end position="161"/>
    </location>
</feature>
<name>A0ABT1Y515_9FIRM</name>
<evidence type="ECO:0000256" key="3">
    <source>
        <dbReference type="ARBA" id="ARBA00022692"/>
    </source>
</evidence>
<feature type="transmembrane region" description="Helical" evidence="6">
    <location>
        <begin position="107"/>
        <end position="129"/>
    </location>
</feature>
<feature type="transmembrane region" description="Helical" evidence="6">
    <location>
        <begin position="51"/>
        <end position="68"/>
    </location>
</feature>
<organism evidence="8 9">
    <name type="scientific">Dehalobacterium formicoaceticum</name>
    <dbReference type="NCBI Taxonomy" id="51515"/>
    <lineage>
        <taxon>Bacteria</taxon>
        <taxon>Bacillati</taxon>
        <taxon>Bacillota</taxon>
        <taxon>Clostridia</taxon>
        <taxon>Eubacteriales</taxon>
        <taxon>Peptococcaceae</taxon>
        <taxon>Dehalobacterium</taxon>
    </lineage>
</organism>
<dbReference type="Proteomes" id="UP001524944">
    <property type="component" value="Unassembled WGS sequence"/>
</dbReference>
<proteinExistence type="predicted"/>
<feature type="transmembrane region" description="Helical" evidence="6">
    <location>
        <begin position="250"/>
        <end position="268"/>
    </location>
</feature>
<dbReference type="PROSITE" id="PS50850">
    <property type="entry name" value="MFS"/>
    <property type="match status" value="1"/>
</dbReference>
<feature type="transmembrane region" description="Helical" evidence="6">
    <location>
        <begin position="338"/>
        <end position="360"/>
    </location>
</feature>
<evidence type="ECO:0000256" key="4">
    <source>
        <dbReference type="ARBA" id="ARBA00022989"/>
    </source>
</evidence>
<sequence length="396" mass="42798">MKPTKGKLKLWNKYYVIVLFVSLFCYFAEYINTTAIPLFTVSIGGDESTAGIFMTVVSITALFFRPYLGYVMDKKSRKRILVLGTVCMSIAALSFSFVNLIPLIMTLAIFQGIAVSSITTAGPTVVTDVTVRSKLAEGISLYSNALNLSIALGPMVALGVINRFGYVITFRTSFAISLLAIILVIMLNYEHKQTFSLGSSAPRSEGFNIKIIFEKTAIKPALYQFFMAFCAALIWSFIPLYGLSRGIENIGMFFPVYAGATIIVSLFTGKLVQRFGVKKVFVPGLIMQLFAFISLAYAQSLPLIMLGGFLYGMGSASGFAIISFIVMDLAPSHRRGAANATLFAAMDVGVALGSALMGIITAQFGFTVTFSVAAAMIGLNIIIFLLTQSSQPAKQG</sequence>
<feature type="transmembrane region" description="Helical" evidence="6">
    <location>
        <begin position="167"/>
        <end position="189"/>
    </location>
</feature>
<evidence type="ECO:0000259" key="7">
    <source>
        <dbReference type="PROSITE" id="PS50850"/>
    </source>
</evidence>
<keyword evidence="5 6" id="KW-0472">Membrane</keyword>
<protein>
    <submittedName>
        <fullName evidence="8">MFS transporter</fullName>
    </submittedName>
</protein>
<dbReference type="CDD" id="cd17489">
    <property type="entry name" value="MFS_YfcJ_like"/>
    <property type="match status" value="1"/>
</dbReference>
<evidence type="ECO:0000256" key="2">
    <source>
        <dbReference type="ARBA" id="ARBA00022448"/>
    </source>
</evidence>
<comment type="subcellular location">
    <subcellularLocation>
        <location evidence="1">Cell membrane</location>
        <topology evidence="1">Multi-pass membrane protein</topology>
    </subcellularLocation>
</comment>
<feature type="transmembrane region" description="Helical" evidence="6">
    <location>
        <begin position="366"/>
        <end position="386"/>
    </location>
</feature>
<keyword evidence="2" id="KW-0813">Transport</keyword>
<dbReference type="InterPro" id="IPR011701">
    <property type="entry name" value="MFS"/>
</dbReference>
<dbReference type="Gene3D" id="1.20.1250.20">
    <property type="entry name" value="MFS general substrate transporter like domains"/>
    <property type="match status" value="2"/>
</dbReference>
<comment type="caution">
    <text evidence="8">The sequence shown here is derived from an EMBL/GenBank/DDBJ whole genome shotgun (WGS) entry which is preliminary data.</text>
</comment>
<dbReference type="InterPro" id="IPR020846">
    <property type="entry name" value="MFS_dom"/>
</dbReference>
<feature type="transmembrane region" description="Helical" evidence="6">
    <location>
        <begin position="221"/>
        <end position="238"/>
    </location>
</feature>
<dbReference type="RefSeq" id="WP_089612343.1">
    <property type="nucleotide sequence ID" value="NZ_CP022121.1"/>
</dbReference>
<gene>
    <name evidence="8" type="ORF">NVS47_04495</name>
</gene>
<dbReference type="SUPFAM" id="SSF103473">
    <property type="entry name" value="MFS general substrate transporter"/>
    <property type="match status" value="1"/>
</dbReference>
<feature type="transmembrane region" description="Helical" evidence="6">
    <location>
        <begin position="304"/>
        <end position="326"/>
    </location>
</feature>
<reference evidence="8 9" key="1">
    <citation type="submission" date="2022-08" db="EMBL/GenBank/DDBJ databases">
        <title>Proteogenomics of the novel Dehalobacterium formicoaceticum strain EZ94 highlights a key role of methyltransferases during anaerobic dichloromethane degradation.</title>
        <authorList>
            <person name="Wasmund K."/>
        </authorList>
    </citation>
    <scope>NUCLEOTIDE SEQUENCE [LARGE SCALE GENOMIC DNA]</scope>
    <source>
        <strain evidence="8 9">EZ94</strain>
    </source>
</reference>
<feature type="transmembrane region" description="Helical" evidence="6">
    <location>
        <begin position="12"/>
        <end position="31"/>
    </location>
</feature>
<keyword evidence="9" id="KW-1185">Reference proteome</keyword>
<keyword evidence="3 6" id="KW-0812">Transmembrane</keyword>
<dbReference type="PANTHER" id="PTHR23531:SF1">
    <property type="entry name" value="QUINOLENE RESISTANCE PROTEIN NORA"/>
    <property type="match status" value="1"/>
</dbReference>
<feature type="transmembrane region" description="Helical" evidence="6">
    <location>
        <begin position="280"/>
        <end position="298"/>
    </location>
</feature>
<feature type="domain" description="Major facilitator superfamily (MFS) profile" evidence="7">
    <location>
        <begin position="14"/>
        <end position="392"/>
    </location>
</feature>
<evidence type="ECO:0000256" key="6">
    <source>
        <dbReference type="SAM" id="Phobius"/>
    </source>
</evidence>
<dbReference type="Pfam" id="PF07690">
    <property type="entry name" value="MFS_1"/>
    <property type="match status" value="1"/>
</dbReference>
<dbReference type="InterPro" id="IPR036259">
    <property type="entry name" value="MFS_trans_sf"/>
</dbReference>
<keyword evidence="4 6" id="KW-1133">Transmembrane helix</keyword>
<evidence type="ECO:0000256" key="1">
    <source>
        <dbReference type="ARBA" id="ARBA00004651"/>
    </source>
</evidence>
<dbReference type="PANTHER" id="PTHR23531">
    <property type="entry name" value="QUINOLENE RESISTANCE PROTEIN NORA"/>
    <property type="match status" value="1"/>
</dbReference>
<evidence type="ECO:0000313" key="9">
    <source>
        <dbReference type="Proteomes" id="UP001524944"/>
    </source>
</evidence>